<evidence type="ECO:0000313" key="3">
    <source>
        <dbReference type="EMBL" id="KPQ33593.1"/>
    </source>
</evidence>
<comment type="caution">
    <text evidence="3">The sequence shown here is derived from an EMBL/GenBank/DDBJ whole genome shotgun (WGS) entry which is preliminary data.</text>
</comment>
<keyword evidence="3" id="KW-0808">Transferase</keyword>
<accession>A0A0P7YT24</accession>
<dbReference type="PANTHER" id="PTHR43630:SF2">
    <property type="entry name" value="GLYCOSYLTRANSFERASE"/>
    <property type="match status" value="1"/>
</dbReference>
<feature type="transmembrane region" description="Helical" evidence="1">
    <location>
        <begin position="221"/>
        <end position="239"/>
    </location>
</feature>
<evidence type="ECO:0000259" key="2">
    <source>
        <dbReference type="Pfam" id="PF00535"/>
    </source>
</evidence>
<organism evidence="3 4">
    <name type="scientific">Phormidesmis priestleyi Ana</name>
    <dbReference type="NCBI Taxonomy" id="1666911"/>
    <lineage>
        <taxon>Bacteria</taxon>
        <taxon>Bacillati</taxon>
        <taxon>Cyanobacteriota</taxon>
        <taxon>Cyanophyceae</taxon>
        <taxon>Leptolyngbyales</taxon>
        <taxon>Leptolyngbyaceae</taxon>
        <taxon>Phormidesmis</taxon>
    </lineage>
</organism>
<dbReference type="InterPro" id="IPR029044">
    <property type="entry name" value="Nucleotide-diphossugar_trans"/>
</dbReference>
<protein>
    <submittedName>
        <fullName evidence="3">Glycosyltransferases involved in cell wall biogenesis</fullName>
    </submittedName>
</protein>
<dbReference type="GO" id="GO:0016740">
    <property type="term" value="F:transferase activity"/>
    <property type="evidence" value="ECO:0007669"/>
    <property type="project" value="UniProtKB-KW"/>
</dbReference>
<dbReference type="CDD" id="cd02511">
    <property type="entry name" value="Beta4Glucosyltransferase"/>
    <property type="match status" value="1"/>
</dbReference>
<dbReference type="Pfam" id="PF00535">
    <property type="entry name" value="Glycos_transf_2"/>
    <property type="match status" value="1"/>
</dbReference>
<dbReference type="PANTHER" id="PTHR43630">
    <property type="entry name" value="POLY-BETA-1,6-N-ACETYL-D-GLUCOSAMINE SYNTHASE"/>
    <property type="match status" value="1"/>
</dbReference>
<evidence type="ECO:0000256" key="1">
    <source>
        <dbReference type="SAM" id="Phobius"/>
    </source>
</evidence>
<dbReference type="SUPFAM" id="SSF53448">
    <property type="entry name" value="Nucleotide-diphospho-sugar transferases"/>
    <property type="match status" value="1"/>
</dbReference>
<dbReference type="Gene3D" id="3.90.550.10">
    <property type="entry name" value="Spore Coat Polysaccharide Biosynthesis Protein SpsA, Chain A"/>
    <property type="match status" value="1"/>
</dbReference>
<evidence type="ECO:0000313" key="4">
    <source>
        <dbReference type="Proteomes" id="UP000050465"/>
    </source>
</evidence>
<dbReference type="EMBL" id="LJZR01000029">
    <property type="protein sequence ID" value="KPQ33593.1"/>
    <property type="molecule type" value="Genomic_DNA"/>
</dbReference>
<dbReference type="Proteomes" id="UP000050465">
    <property type="component" value="Unassembled WGS sequence"/>
</dbReference>
<name>A0A0P7YT24_9CYAN</name>
<dbReference type="AlphaFoldDB" id="A0A0P7YT24"/>
<reference evidence="3 4" key="1">
    <citation type="submission" date="2015-09" db="EMBL/GenBank/DDBJ databases">
        <title>Identification and resolution of microdiversity through metagenomic sequencing of parallel consortia.</title>
        <authorList>
            <person name="Nelson W.C."/>
            <person name="Romine M.F."/>
            <person name="Lindemann S.R."/>
        </authorList>
    </citation>
    <scope>NUCLEOTIDE SEQUENCE [LARGE SCALE GENOMIC DNA]</scope>
    <source>
        <strain evidence="3">Ana</strain>
    </source>
</reference>
<keyword evidence="1" id="KW-0472">Membrane</keyword>
<dbReference type="InterPro" id="IPR001173">
    <property type="entry name" value="Glyco_trans_2-like"/>
</dbReference>
<dbReference type="PATRIC" id="fig|1666911.3.peg.2053"/>
<keyword evidence="1" id="KW-0812">Transmembrane</keyword>
<keyword evidence="1" id="KW-1133">Transmembrane helix</keyword>
<feature type="domain" description="Glycosyltransferase 2-like" evidence="2">
    <location>
        <begin position="24"/>
        <end position="110"/>
    </location>
</feature>
<gene>
    <name evidence="3" type="ORF">HLUCCA11_17815</name>
</gene>
<sequence>MLHTQIVAGSKPGILLSEKITPLILTYNEEPNIHRVLERLTWAKDILVVDSYSSDRTLNILAQHPKVQVLQRQFDSFADQCNYGLTQITSEWVLSLDADYVLSDRLIQEIHSLPSNPHADSYRIPFKYCVFGKPLRGTLLPPRIALYRRAKAHYHNNGHAHGVTIQGTTATLKAHIHHDDRKSLSRWLWAQDRYMVQEAQQLLTTPPEKLSGSDRLRRHKLFAPFAVLLYCLILKGGILDGWRGIYYAFQRMLAETLLAIKIVELEQMKRMGNRE</sequence>
<proteinExistence type="predicted"/>
<dbReference type="STRING" id="1666911.HLUCCA11_17815"/>